<dbReference type="FunFam" id="1.25.40.10:FF:000196">
    <property type="entry name" value="Pentatricopeptide repeat-containing protein At4g14850"/>
    <property type="match status" value="1"/>
</dbReference>
<accession>A0A9R1JK20</accession>
<sequence length="444" mass="47290">MLADLLRASARGPDLRGGAQLHGALTKLGFGTDTMLGNNLVDMYAKCGKLDMSRQVFDGMPERNVVSWTAHMVGFLQQGRAGECLRLFGEMRRLSEVPPNEFTLSATLKACGVAGDTGAGVRVHGACVRMGFEGHGVVANSLVLVYSKGGRIGDARRVFDGAAAFRDLVTWNAMISGYAHAGQGRDSLLVFREMQRRGDEDCQPDEFTFASLLKACSGLGAAREGTQVHAAMVTRGVSTACSAILAGAMLDVYVKCRCLPVAMQVFDRLYRKNAIQWTTVIIGHAQEGQVKESTGAVSVCLQTLHSLSKGGKCTATRSRTHTGWTCQCPTPWWTCTTSGLTDDAGQNFVFRPFSDSNSGSDPGMKKNRVLTLFLTVMGSGGRVRQPTAMALAVGYLSTSTRGDSRRSPPSHPTARGPGGSLPNPTARTPGGRVRAVISPGTPRP</sequence>
<evidence type="ECO:0000256" key="2">
    <source>
        <dbReference type="ARBA" id="ARBA00022946"/>
    </source>
</evidence>
<name>A0A9R1JK20_WHEAT</name>
<dbReference type="AlphaFoldDB" id="A0A9R1JK20"/>
<dbReference type="PANTHER" id="PTHR47928">
    <property type="entry name" value="REPEAT-CONTAINING PROTEIN, PUTATIVE-RELATED"/>
    <property type="match status" value="1"/>
</dbReference>
<dbReference type="NCBIfam" id="TIGR00756">
    <property type="entry name" value="PPR"/>
    <property type="match status" value="1"/>
</dbReference>
<organism evidence="5">
    <name type="scientific">Triticum aestivum</name>
    <name type="common">Wheat</name>
    <dbReference type="NCBI Taxonomy" id="4565"/>
    <lineage>
        <taxon>Eukaryota</taxon>
        <taxon>Viridiplantae</taxon>
        <taxon>Streptophyta</taxon>
        <taxon>Embryophyta</taxon>
        <taxon>Tracheophyta</taxon>
        <taxon>Spermatophyta</taxon>
        <taxon>Magnoliopsida</taxon>
        <taxon>Liliopsida</taxon>
        <taxon>Poales</taxon>
        <taxon>Poaceae</taxon>
        <taxon>BOP clade</taxon>
        <taxon>Pooideae</taxon>
        <taxon>Triticodae</taxon>
        <taxon>Triticeae</taxon>
        <taxon>Triticinae</taxon>
        <taxon>Triticum</taxon>
    </lineage>
</organism>
<dbReference type="InterPro" id="IPR011990">
    <property type="entry name" value="TPR-like_helical_dom_sf"/>
</dbReference>
<dbReference type="OrthoDB" id="185373at2759"/>
<keyword evidence="1" id="KW-0677">Repeat</keyword>
<feature type="repeat" description="PPR" evidence="3">
    <location>
        <begin position="167"/>
        <end position="201"/>
    </location>
</feature>
<feature type="non-terminal residue" evidence="5">
    <location>
        <position position="444"/>
    </location>
</feature>
<reference evidence="5" key="1">
    <citation type="journal article" date="2017" name="Gigascience">
        <title>The first near-complete assembly of the hexaploid bread wheat genome, Triticum aestivum.</title>
        <authorList>
            <person name="Zimin A.V."/>
            <person name="Puiu D."/>
            <person name="Hall R."/>
            <person name="Kingan S."/>
            <person name="Clavijo B.J."/>
            <person name="Salzberg S.L."/>
        </authorList>
    </citation>
    <scope>NUCLEOTIDE SEQUENCE</scope>
    <source>
        <tissue evidence="5">Leaf</tissue>
    </source>
</reference>
<dbReference type="Pfam" id="PF13041">
    <property type="entry name" value="PPR_2"/>
    <property type="match status" value="1"/>
</dbReference>
<reference evidence="5" key="2">
    <citation type="submission" date="2020-03" db="EMBL/GenBank/DDBJ databases">
        <title>The second near-complete assembly of the hexaploid bread wheat (Triticum aestivum) genome.</title>
        <authorList>
            <person name="Zimin A.V."/>
            <person name="Puiu D."/>
            <person name="Shumante A."/>
            <person name="Alonge M."/>
            <person name="Salzberg S.L."/>
        </authorList>
    </citation>
    <scope>NUCLEOTIDE SEQUENCE</scope>
    <source>
        <tissue evidence="5">Leaf</tissue>
    </source>
</reference>
<dbReference type="Gene3D" id="1.25.40.10">
    <property type="entry name" value="Tetratricopeptide repeat domain"/>
    <property type="match status" value="2"/>
</dbReference>
<dbReference type="FunFam" id="1.25.40.10:FF:000518">
    <property type="entry name" value="Pentatricopeptide repeat-containing protein"/>
    <property type="match status" value="1"/>
</dbReference>
<feature type="repeat" description="PPR" evidence="3">
    <location>
        <begin position="64"/>
        <end position="98"/>
    </location>
</feature>
<keyword evidence="2" id="KW-0809">Transit peptide</keyword>
<dbReference type="Pfam" id="PF01535">
    <property type="entry name" value="PPR"/>
    <property type="match status" value="2"/>
</dbReference>
<comment type="caution">
    <text evidence="5">The sequence shown here is derived from an EMBL/GenBank/DDBJ whole genome shotgun (WGS) entry which is preliminary data.</text>
</comment>
<evidence type="ECO:0000256" key="3">
    <source>
        <dbReference type="PROSITE-ProRule" id="PRU00708"/>
    </source>
</evidence>
<evidence type="ECO:0008006" key="6">
    <source>
        <dbReference type="Google" id="ProtNLM"/>
    </source>
</evidence>
<dbReference type="PROSITE" id="PS51375">
    <property type="entry name" value="PPR"/>
    <property type="match status" value="3"/>
</dbReference>
<dbReference type="PANTHER" id="PTHR47928:SF207">
    <property type="entry name" value="PENTATRICOPEPTIDE REPEAT-CONTAINING PROTEIN"/>
    <property type="match status" value="1"/>
</dbReference>
<feature type="repeat" description="PPR" evidence="3">
    <location>
        <begin position="205"/>
        <end position="239"/>
    </location>
</feature>
<evidence type="ECO:0000313" key="5">
    <source>
        <dbReference type="EMBL" id="KAF7019929.1"/>
    </source>
</evidence>
<dbReference type="Proteomes" id="UP000815260">
    <property type="component" value="Chromosome 2D"/>
</dbReference>
<feature type="region of interest" description="Disordered" evidence="4">
    <location>
        <begin position="398"/>
        <end position="444"/>
    </location>
</feature>
<protein>
    <recommendedName>
        <fullName evidence="6">Pentatricopeptide repeat-containing protein</fullName>
    </recommendedName>
</protein>
<dbReference type="Gramene" id="TraesCS2D03G1291200.1">
    <property type="protein sequence ID" value="TraesCS2D03G1291200.1.CDS1"/>
    <property type="gene ID" value="TraesCS2D03G1291200"/>
</dbReference>
<evidence type="ECO:0000256" key="4">
    <source>
        <dbReference type="SAM" id="MobiDB-lite"/>
    </source>
</evidence>
<dbReference type="EMBL" id="CM022216">
    <property type="protein sequence ID" value="KAF7019929.1"/>
    <property type="molecule type" value="Genomic_DNA"/>
</dbReference>
<proteinExistence type="predicted"/>
<gene>
    <name evidence="5" type="ORF">CFC21_033057</name>
</gene>
<dbReference type="InterPro" id="IPR002885">
    <property type="entry name" value="PPR_rpt"/>
</dbReference>
<evidence type="ECO:0000256" key="1">
    <source>
        <dbReference type="ARBA" id="ARBA00022737"/>
    </source>
</evidence>
<dbReference type="InterPro" id="IPR050421">
    <property type="entry name" value="PPR"/>
</dbReference>